<comment type="similarity">
    <text evidence="1">Belongs to the MlaA family.</text>
</comment>
<keyword evidence="2" id="KW-0732">Signal</keyword>
<gene>
    <name evidence="4" type="ORF">ACFOGJ_07555</name>
</gene>
<organism evidence="4 5">
    <name type="scientific">Marinibaculum pumilum</name>
    <dbReference type="NCBI Taxonomy" id="1766165"/>
    <lineage>
        <taxon>Bacteria</taxon>
        <taxon>Pseudomonadati</taxon>
        <taxon>Pseudomonadota</taxon>
        <taxon>Alphaproteobacteria</taxon>
        <taxon>Rhodospirillales</taxon>
        <taxon>Rhodospirillaceae</taxon>
        <taxon>Marinibaculum</taxon>
    </lineage>
</organism>
<dbReference type="PRINTS" id="PR01805">
    <property type="entry name" value="VACJLIPOPROT"/>
</dbReference>
<name>A0ABV7KXV4_9PROT</name>
<proteinExistence type="inferred from homology"/>
<dbReference type="RefSeq" id="WP_379899240.1">
    <property type="nucleotide sequence ID" value="NZ_JBHRTR010000019.1"/>
</dbReference>
<evidence type="ECO:0000256" key="1">
    <source>
        <dbReference type="ARBA" id="ARBA00010634"/>
    </source>
</evidence>
<reference evidence="5" key="1">
    <citation type="journal article" date="2019" name="Int. J. Syst. Evol. Microbiol.">
        <title>The Global Catalogue of Microorganisms (GCM) 10K type strain sequencing project: providing services to taxonomists for standard genome sequencing and annotation.</title>
        <authorList>
            <consortium name="The Broad Institute Genomics Platform"/>
            <consortium name="The Broad Institute Genome Sequencing Center for Infectious Disease"/>
            <person name="Wu L."/>
            <person name="Ma J."/>
        </authorList>
    </citation>
    <scope>NUCLEOTIDE SEQUENCE [LARGE SCALE GENOMIC DNA]</scope>
    <source>
        <strain evidence="5">KCTC 42964</strain>
    </source>
</reference>
<dbReference type="PANTHER" id="PTHR30035:SF3">
    <property type="entry name" value="INTERMEMBRANE PHOSPHOLIPID TRANSPORT SYSTEM LIPOPROTEIN MLAA"/>
    <property type="match status" value="1"/>
</dbReference>
<feature type="region of interest" description="Disordered" evidence="3">
    <location>
        <begin position="60"/>
        <end position="89"/>
    </location>
</feature>
<dbReference type="Proteomes" id="UP001595528">
    <property type="component" value="Unassembled WGS sequence"/>
</dbReference>
<dbReference type="Pfam" id="PF04333">
    <property type="entry name" value="MlaA"/>
    <property type="match status" value="1"/>
</dbReference>
<evidence type="ECO:0000256" key="2">
    <source>
        <dbReference type="ARBA" id="ARBA00022729"/>
    </source>
</evidence>
<protein>
    <submittedName>
        <fullName evidence="4">VacJ family lipoprotein</fullName>
    </submittedName>
</protein>
<accession>A0ABV7KXV4</accession>
<dbReference type="PANTHER" id="PTHR30035">
    <property type="entry name" value="LIPOPROTEIN VACJ-RELATED"/>
    <property type="match status" value="1"/>
</dbReference>
<keyword evidence="5" id="KW-1185">Reference proteome</keyword>
<comment type="caution">
    <text evidence="4">The sequence shown here is derived from an EMBL/GenBank/DDBJ whole genome shotgun (WGS) entry which is preliminary data.</text>
</comment>
<sequence length="303" mass="31735">MTDAPAPAGSAGVPGTRRLHGLAIILPHSQRAAAALRRTMQGLVLGAAFGLAACASMGEKADGGSADTKAEGSGAAGSSSDPADPFAKQDPLEPVNRAIFAFNNGVDFWLLKPAATAYRDVLPVGVQHAVDNFLTNLNQPIRFANSVLQGDFDNAGRAMGKFAANSFMGMGGIMDVMPDTRVRDADFGETLAVWGVTDSAYLVLPLIGPSTVRDGIGFAVDSLADPFNRIALNNNYDAFPIVRGITSAVNTRSQVLGVLDELEATSIDFYASMRSLYLQRRAADIRAAKGESGPDASALPKFD</sequence>
<evidence type="ECO:0000256" key="3">
    <source>
        <dbReference type="SAM" id="MobiDB-lite"/>
    </source>
</evidence>
<dbReference type="EMBL" id="JBHRTR010000019">
    <property type="protein sequence ID" value="MFC3227079.1"/>
    <property type="molecule type" value="Genomic_DNA"/>
</dbReference>
<keyword evidence="4" id="KW-0449">Lipoprotein</keyword>
<feature type="compositionally biased region" description="Low complexity" evidence="3">
    <location>
        <begin position="72"/>
        <end position="85"/>
    </location>
</feature>
<dbReference type="InterPro" id="IPR007428">
    <property type="entry name" value="MlaA"/>
</dbReference>
<evidence type="ECO:0000313" key="5">
    <source>
        <dbReference type="Proteomes" id="UP001595528"/>
    </source>
</evidence>
<evidence type="ECO:0000313" key="4">
    <source>
        <dbReference type="EMBL" id="MFC3227079.1"/>
    </source>
</evidence>